<accession>A0AAV7WBE8</accession>
<comment type="caution">
    <text evidence="1">The sequence shown here is derived from an EMBL/GenBank/DDBJ whole genome shotgun (WGS) entry which is preliminary data.</text>
</comment>
<dbReference type="AlphaFoldDB" id="A0AAV7WBE8"/>
<dbReference type="Proteomes" id="UP001066276">
    <property type="component" value="Chromosome 1_2"/>
</dbReference>
<sequence>MLAQLLHQQESRSSVVALRNEKGALVHTQRAIKEVFWAHLDSLNAIHGKKTEDHGATFLAGLTLPTLDAEERVSLDEPITQEELTAAIWKLNTAKSPGGNVLPSEFYHHYVGLIAGKLLEVFQEA</sequence>
<evidence type="ECO:0000313" key="1">
    <source>
        <dbReference type="EMBL" id="KAJ1210718.1"/>
    </source>
</evidence>
<name>A0AAV7WBE8_PLEWA</name>
<gene>
    <name evidence="1" type="ORF">NDU88_006080</name>
</gene>
<protein>
    <submittedName>
        <fullName evidence="1">Uncharacterized protein</fullName>
    </submittedName>
</protein>
<keyword evidence="2" id="KW-1185">Reference proteome</keyword>
<dbReference type="EMBL" id="JANPWB010000002">
    <property type="protein sequence ID" value="KAJ1210718.1"/>
    <property type="molecule type" value="Genomic_DNA"/>
</dbReference>
<proteinExistence type="predicted"/>
<organism evidence="1 2">
    <name type="scientific">Pleurodeles waltl</name>
    <name type="common">Iberian ribbed newt</name>
    <dbReference type="NCBI Taxonomy" id="8319"/>
    <lineage>
        <taxon>Eukaryota</taxon>
        <taxon>Metazoa</taxon>
        <taxon>Chordata</taxon>
        <taxon>Craniata</taxon>
        <taxon>Vertebrata</taxon>
        <taxon>Euteleostomi</taxon>
        <taxon>Amphibia</taxon>
        <taxon>Batrachia</taxon>
        <taxon>Caudata</taxon>
        <taxon>Salamandroidea</taxon>
        <taxon>Salamandridae</taxon>
        <taxon>Pleurodelinae</taxon>
        <taxon>Pleurodeles</taxon>
    </lineage>
</organism>
<reference evidence="1" key="1">
    <citation type="journal article" date="2022" name="bioRxiv">
        <title>Sequencing and chromosome-scale assembly of the giantPleurodeles waltlgenome.</title>
        <authorList>
            <person name="Brown T."/>
            <person name="Elewa A."/>
            <person name="Iarovenko S."/>
            <person name="Subramanian E."/>
            <person name="Araus A.J."/>
            <person name="Petzold A."/>
            <person name="Susuki M."/>
            <person name="Suzuki K.-i.T."/>
            <person name="Hayashi T."/>
            <person name="Toyoda A."/>
            <person name="Oliveira C."/>
            <person name="Osipova E."/>
            <person name="Leigh N.D."/>
            <person name="Simon A."/>
            <person name="Yun M.H."/>
        </authorList>
    </citation>
    <scope>NUCLEOTIDE SEQUENCE</scope>
    <source>
        <strain evidence="1">20211129_DDA</strain>
        <tissue evidence="1">Liver</tissue>
    </source>
</reference>
<evidence type="ECO:0000313" key="2">
    <source>
        <dbReference type="Proteomes" id="UP001066276"/>
    </source>
</evidence>